<keyword evidence="17" id="KW-0175">Coiled coil</keyword>
<evidence type="ECO:0000256" key="15">
    <source>
        <dbReference type="ARBA" id="ARBA00042071"/>
    </source>
</evidence>
<evidence type="ECO:0000256" key="1">
    <source>
        <dbReference type="ARBA" id="ARBA00004141"/>
    </source>
</evidence>
<keyword evidence="9" id="KW-0862">Zinc</keyword>
<dbReference type="Pfam" id="PF00643">
    <property type="entry name" value="zf-B_box"/>
    <property type="match status" value="1"/>
</dbReference>
<organism evidence="21 22">
    <name type="scientific">Crenichthys baileyi</name>
    <name type="common">White River springfish</name>
    <dbReference type="NCBI Taxonomy" id="28760"/>
    <lineage>
        <taxon>Eukaryota</taxon>
        <taxon>Metazoa</taxon>
        <taxon>Chordata</taxon>
        <taxon>Craniata</taxon>
        <taxon>Vertebrata</taxon>
        <taxon>Euteleostomi</taxon>
        <taxon>Actinopterygii</taxon>
        <taxon>Neopterygii</taxon>
        <taxon>Teleostei</taxon>
        <taxon>Neoteleostei</taxon>
        <taxon>Acanthomorphata</taxon>
        <taxon>Ovalentaria</taxon>
        <taxon>Atherinomorphae</taxon>
        <taxon>Cyprinodontiformes</taxon>
        <taxon>Goodeidae</taxon>
        <taxon>Crenichthys</taxon>
    </lineage>
</organism>
<dbReference type="InterPro" id="IPR017974">
    <property type="entry name" value="Claudin_CS"/>
</dbReference>
<dbReference type="InterPro" id="IPR014753">
    <property type="entry name" value="Arrestin_N"/>
</dbReference>
<dbReference type="PANTHER" id="PTHR11792">
    <property type="entry name" value="ARRESTIN"/>
    <property type="match status" value="1"/>
</dbReference>
<sequence length="737" mass="81135">MSTAMEAVGFFMSIVGFLITGASLANDYWKISTVSGSVIISQRQFENLWHACAENSAGIAECRDFESMLSLPTHVQACRALMIIALLLCLGCMIVSLLGLKCIKIGSTADETKAKMATAGGILCILGGLCCIIACSWYAFQVVQDFNNPFYGGVKFELGAGLYMGWGGGSLCILGGGLLCSSCKRASPGGKKGGGTSYNPLSGLTHRKPGCLSGRMLSSEEEGKNLCSTGPSEQLVSISTIMSPKNVIFKKTCKDKSVGVFMGKRDFVDRVDSVDPVGESKGLIFISNTINGSLRVMLLSHAVEAGTKTGWIKPVTFILSNLSALEDGVVLVDPEALAGRKVFVTLCCTFRYGRDDMDVMGMAFRRELYLSTRQVYPPLQDREKGVHTKVQAKLLRKLGNNAYPFFFEFPDNLPCSVALQPAPNDVGKQCAVEFEIKAFSAESQDAKVRKRSTVKLMLRKVQYAPDSQGVPPSVETTKDFVMSDKPLHVKVTLDKELYYHGETINVHVNITNNSNKNIKNIVLSGKFAYLLLVSAAEAAGPRLPSLLVNRKCLFLSVDQVATVVLYSNDSYVKCVDFEDSGDPVILPCSHSFCKACLQDWWTEKKVQECPLCKKISEDKETLCNLVLKNLCENFLEGKIQNSREDVCSLHGEKLKLFCLDHQEPACAVCRDSEKHSGHRFRPIDEAAQQHRKELQDTINALQEKMNVFNQVKVQLNQTAERIKAQVRHTETQIKQQF</sequence>
<dbReference type="PANTHER" id="PTHR11792:SF15">
    <property type="entry name" value="S-ARRESTIN"/>
    <property type="match status" value="1"/>
</dbReference>
<dbReference type="PROSITE" id="PS50119">
    <property type="entry name" value="ZF_BBOX"/>
    <property type="match status" value="1"/>
</dbReference>
<keyword evidence="7" id="KW-0479">Metal-binding</keyword>
<dbReference type="InterPro" id="IPR011021">
    <property type="entry name" value="Arrestin-like_N"/>
</dbReference>
<dbReference type="Pfam" id="PF00822">
    <property type="entry name" value="PMP22_Claudin"/>
    <property type="match status" value="1"/>
</dbReference>
<dbReference type="Pfam" id="PF02752">
    <property type="entry name" value="Arrestin_C"/>
    <property type="match status" value="1"/>
</dbReference>
<dbReference type="InterPro" id="IPR000315">
    <property type="entry name" value="Znf_B-box"/>
</dbReference>
<feature type="transmembrane region" description="Helical" evidence="18">
    <location>
        <begin position="121"/>
        <end position="140"/>
    </location>
</feature>
<dbReference type="SMART" id="SM00336">
    <property type="entry name" value="BBOX"/>
    <property type="match status" value="1"/>
</dbReference>
<dbReference type="PROSITE" id="PS00518">
    <property type="entry name" value="ZF_RING_1"/>
    <property type="match status" value="1"/>
</dbReference>
<dbReference type="InterPro" id="IPR017907">
    <property type="entry name" value="Znf_RING_CS"/>
</dbReference>
<keyword evidence="8 16" id="KW-0863">Zinc-finger</keyword>
<dbReference type="SUPFAM" id="SSF57845">
    <property type="entry name" value="B-box zinc-binding domain"/>
    <property type="match status" value="1"/>
</dbReference>
<dbReference type="Gene3D" id="2.60.40.640">
    <property type="match status" value="1"/>
</dbReference>
<dbReference type="GO" id="GO:0001750">
    <property type="term" value="C:photoreceptor outer segment"/>
    <property type="evidence" value="ECO:0007669"/>
    <property type="project" value="TreeGrafter"/>
</dbReference>
<dbReference type="PROSITE" id="PS01346">
    <property type="entry name" value="CLAUDIN"/>
    <property type="match status" value="1"/>
</dbReference>
<dbReference type="SMART" id="SM00184">
    <property type="entry name" value="RING"/>
    <property type="match status" value="1"/>
</dbReference>
<reference evidence="21 22" key="1">
    <citation type="submission" date="2021-06" db="EMBL/GenBank/DDBJ databases">
        <authorList>
            <person name="Palmer J.M."/>
        </authorList>
    </citation>
    <scope>NUCLEOTIDE SEQUENCE [LARGE SCALE GENOMIC DNA]</scope>
    <source>
        <strain evidence="21 22">MEX-2019</strain>
        <tissue evidence="21">Muscle</tissue>
    </source>
</reference>
<comment type="similarity">
    <text evidence="4">Belongs to the claudin family.</text>
</comment>
<dbReference type="GO" id="GO:0002031">
    <property type="term" value="P:G protein-coupled receptor internalization"/>
    <property type="evidence" value="ECO:0007669"/>
    <property type="project" value="TreeGrafter"/>
</dbReference>
<evidence type="ECO:0000256" key="8">
    <source>
        <dbReference type="ARBA" id="ARBA00022771"/>
    </source>
</evidence>
<feature type="domain" description="B box-type" evidence="20">
    <location>
        <begin position="642"/>
        <end position="683"/>
    </location>
</feature>
<name>A0AAV9RDN9_9TELE</name>
<accession>A0AAV9RDN9</accession>
<keyword evidence="12 18" id="KW-0472">Membrane</keyword>
<dbReference type="Gene3D" id="3.30.160.60">
    <property type="entry name" value="Classic Zinc Finger"/>
    <property type="match status" value="1"/>
</dbReference>
<keyword evidence="10" id="KW-0965">Cell junction</keyword>
<evidence type="ECO:0000256" key="9">
    <source>
        <dbReference type="ARBA" id="ARBA00022833"/>
    </source>
</evidence>
<evidence type="ECO:0000256" key="18">
    <source>
        <dbReference type="SAM" id="Phobius"/>
    </source>
</evidence>
<dbReference type="GO" id="GO:0007165">
    <property type="term" value="P:signal transduction"/>
    <property type="evidence" value="ECO:0007669"/>
    <property type="project" value="InterPro"/>
</dbReference>
<dbReference type="SMART" id="SM01017">
    <property type="entry name" value="Arrestin_C"/>
    <property type="match status" value="1"/>
</dbReference>
<dbReference type="InterPro" id="IPR017864">
    <property type="entry name" value="Arrestin_CS"/>
</dbReference>
<keyword evidence="5" id="KW-0796">Tight junction</keyword>
<evidence type="ECO:0000259" key="19">
    <source>
        <dbReference type="PROSITE" id="PS50089"/>
    </source>
</evidence>
<dbReference type="FunFam" id="2.60.40.840:FF:000002">
    <property type="entry name" value="Arrestin 3"/>
    <property type="match status" value="1"/>
</dbReference>
<dbReference type="SUPFAM" id="SSF81296">
    <property type="entry name" value="E set domains"/>
    <property type="match status" value="3"/>
</dbReference>
<feature type="coiled-coil region" evidence="17">
    <location>
        <begin position="684"/>
        <end position="732"/>
    </location>
</feature>
<feature type="transmembrane region" description="Helical" evidence="18">
    <location>
        <begin position="7"/>
        <end position="25"/>
    </location>
</feature>
<dbReference type="GO" id="GO:0016020">
    <property type="term" value="C:membrane"/>
    <property type="evidence" value="ECO:0007669"/>
    <property type="project" value="UniProtKB-SubCell"/>
</dbReference>
<dbReference type="GO" id="GO:0001664">
    <property type="term" value="F:G protein-coupled receptor binding"/>
    <property type="evidence" value="ECO:0007669"/>
    <property type="project" value="TreeGrafter"/>
</dbReference>
<evidence type="ECO:0000256" key="10">
    <source>
        <dbReference type="ARBA" id="ARBA00022949"/>
    </source>
</evidence>
<dbReference type="InterPro" id="IPR011022">
    <property type="entry name" value="Arrestin_C-like"/>
</dbReference>
<evidence type="ECO:0000256" key="5">
    <source>
        <dbReference type="ARBA" id="ARBA00022427"/>
    </source>
</evidence>
<dbReference type="InterPro" id="IPR001841">
    <property type="entry name" value="Znf_RING"/>
</dbReference>
<dbReference type="PROSITE" id="PS00295">
    <property type="entry name" value="ARRESTINS"/>
    <property type="match status" value="1"/>
</dbReference>
<dbReference type="InterPro" id="IPR014756">
    <property type="entry name" value="Ig_E-set"/>
</dbReference>
<feature type="transmembrane region" description="Helical" evidence="18">
    <location>
        <begin position="160"/>
        <end position="181"/>
    </location>
</feature>
<keyword evidence="11 18" id="KW-1133">Transmembrane helix</keyword>
<evidence type="ECO:0000256" key="6">
    <source>
        <dbReference type="ARBA" id="ARBA00022692"/>
    </source>
</evidence>
<keyword evidence="22" id="KW-1185">Reference proteome</keyword>
<evidence type="ECO:0000313" key="22">
    <source>
        <dbReference type="Proteomes" id="UP001311232"/>
    </source>
</evidence>
<gene>
    <name evidence="21" type="ORF">CRENBAI_009624</name>
</gene>
<evidence type="ECO:0000256" key="14">
    <source>
        <dbReference type="ARBA" id="ARBA00041305"/>
    </source>
</evidence>
<dbReference type="GO" id="GO:0008270">
    <property type="term" value="F:zinc ion binding"/>
    <property type="evidence" value="ECO:0007669"/>
    <property type="project" value="UniProtKB-KW"/>
</dbReference>
<feature type="transmembrane region" description="Helical" evidence="18">
    <location>
        <begin position="80"/>
        <end position="100"/>
    </location>
</feature>
<comment type="caution">
    <text evidence="21">The sequence shown here is derived from an EMBL/GenBank/DDBJ whole genome shotgun (WGS) entry which is preliminary data.</text>
</comment>
<dbReference type="Pfam" id="PF13639">
    <property type="entry name" value="zf-RING_2"/>
    <property type="match status" value="1"/>
</dbReference>
<keyword evidence="6 18" id="KW-0812">Transmembrane</keyword>
<dbReference type="EMBL" id="JAHHUM010002036">
    <property type="protein sequence ID" value="KAK5607029.1"/>
    <property type="molecule type" value="Genomic_DNA"/>
</dbReference>
<evidence type="ECO:0000256" key="11">
    <source>
        <dbReference type="ARBA" id="ARBA00022989"/>
    </source>
</evidence>
<evidence type="ECO:0000256" key="4">
    <source>
        <dbReference type="ARBA" id="ARBA00008295"/>
    </source>
</evidence>
<evidence type="ECO:0000259" key="20">
    <source>
        <dbReference type="PROSITE" id="PS50119"/>
    </source>
</evidence>
<dbReference type="GO" id="GO:0007399">
    <property type="term" value="P:nervous system development"/>
    <property type="evidence" value="ECO:0007669"/>
    <property type="project" value="UniProtKB-ARBA"/>
</dbReference>
<evidence type="ECO:0000256" key="13">
    <source>
        <dbReference type="ARBA" id="ARBA00040206"/>
    </source>
</evidence>
<evidence type="ECO:0000256" key="7">
    <source>
        <dbReference type="ARBA" id="ARBA00022723"/>
    </source>
</evidence>
<dbReference type="PRINTS" id="PR01077">
    <property type="entry name" value="CLAUDIN"/>
</dbReference>
<dbReference type="Gene3D" id="2.60.40.840">
    <property type="match status" value="2"/>
</dbReference>
<proteinExistence type="inferred from homology"/>
<dbReference type="InterPro" id="IPR000698">
    <property type="entry name" value="Arrestin"/>
</dbReference>
<protein>
    <recommendedName>
        <fullName evidence="13">S-arrestin</fullName>
    </recommendedName>
    <alternativeName>
        <fullName evidence="15">Retinal S-antigen</fullName>
    </alternativeName>
    <alternativeName>
        <fullName evidence="14">Rod photoreceptor arrestin</fullName>
    </alternativeName>
</protein>
<evidence type="ECO:0000256" key="16">
    <source>
        <dbReference type="PROSITE-ProRule" id="PRU00024"/>
    </source>
</evidence>
<dbReference type="AlphaFoldDB" id="A0AAV9RDN9"/>
<dbReference type="GO" id="GO:0005923">
    <property type="term" value="C:bicellular tight junction"/>
    <property type="evidence" value="ECO:0007669"/>
    <property type="project" value="UniProtKB-SubCell"/>
</dbReference>
<dbReference type="GO" id="GO:0001917">
    <property type="term" value="C:photoreceptor inner segment"/>
    <property type="evidence" value="ECO:0007669"/>
    <property type="project" value="TreeGrafter"/>
</dbReference>
<evidence type="ECO:0000313" key="21">
    <source>
        <dbReference type="EMBL" id="KAK5607029.1"/>
    </source>
</evidence>
<evidence type="ECO:0000256" key="2">
    <source>
        <dbReference type="ARBA" id="ARBA00004435"/>
    </source>
</evidence>
<dbReference type="SUPFAM" id="SSF57850">
    <property type="entry name" value="RING/U-box"/>
    <property type="match status" value="1"/>
</dbReference>
<dbReference type="Gene3D" id="1.20.140.150">
    <property type="match status" value="1"/>
</dbReference>
<feature type="domain" description="RING-type" evidence="19">
    <location>
        <begin position="574"/>
        <end position="613"/>
    </location>
</feature>
<dbReference type="Pfam" id="PF00339">
    <property type="entry name" value="Arrestin_N"/>
    <property type="match status" value="1"/>
</dbReference>
<dbReference type="InterPro" id="IPR004031">
    <property type="entry name" value="PMP22/EMP/MP20/Claudin"/>
</dbReference>
<evidence type="ECO:0000256" key="3">
    <source>
        <dbReference type="ARBA" id="ARBA00005298"/>
    </source>
</evidence>
<dbReference type="InterPro" id="IPR014752">
    <property type="entry name" value="Arrestin-like_C"/>
</dbReference>
<evidence type="ECO:0000256" key="17">
    <source>
        <dbReference type="SAM" id="Coils"/>
    </source>
</evidence>
<comment type="similarity">
    <text evidence="3">Belongs to the arrestin family.</text>
</comment>
<comment type="subcellular location">
    <subcellularLocation>
        <location evidence="2">Cell junction</location>
        <location evidence="2">Tight junction</location>
    </subcellularLocation>
    <subcellularLocation>
        <location evidence="1">Membrane</location>
        <topology evidence="1">Multi-pass membrane protein</topology>
    </subcellularLocation>
</comment>
<dbReference type="Proteomes" id="UP001311232">
    <property type="component" value="Unassembled WGS sequence"/>
</dbReference>
<dbReference type="PROSITE" id="PS50089">
    <property type="entry name" value="ZF_RING_2"/>
    <property type="match status" value="1"/>
</dbReference>
<evidence type="ECO:0000256" key="12">
    <source>
        <dbReference type="ARBA" id="ARBA00023136"/>
    </source>
</evidence>